<keyword evidence="1" id="KW-0596">Phosphopantetheine</keyword>
<sequence>MNDMMTSEELEQWLKAMLAARTRVNPETIDVNRPLDELGVDSMEAVALSGELETLLKRRIEPTVFWDHRTLRALARALAGEPEAPRPAATDGMSDSEVDALLRKMMGNK</sequence>
<dbReference type="OrthoDB" id="9023404at2"/>
<evidence type="ECO:0000256" key="1">
    <source>
        <dbReference type="ARBA" id="ARBA00022450"/>
    </source>
</evidence>
<evidence type="ECO:0000259" key="3">
    <source>
        <dbReference type="PROSITE" id="PS50075"/>
    </source>
</evidence>
<dbReference type="InterPro" id="IPR009081">
    <property type="entry name" value="PP-bd_ACP"/>
</dbReference>
<dbReference type="InterPro" id="IPR006162">
    <property type="entry name" value="Ppantetheine_attach_site"/>
</dbReference>
<dbReference type="GO" id="GO:0031177">
    <property type="term" value="F:phosphopantetheine binding"/>
    <property type="evidence" value="ECO:0007669"/>
    <property type="project" value="InterPro"/>
</dbReference>
<dbReference type="InterPro" id="IPR020806">
    <property type="entry name" value="PKS_PP-bd"/>
</dbReference>
<protein>
    <submittedName>
        <fullName evidence="4">Phenolpthiocerol synthesis type-I polyketide synthase PPSD</fullName>
    </submittedName>
</protein>
<dbReference type="SUPFAM" id="SSF47336">
    <property type="entry name" value="ACP-like"/>
    <property type="match status" value="1"/>
</dbReference>
<dbReference type="Pfam" id="PF00550">
    <property type="entry name" value="PP-binding"/>
    <property type="match status" value="1"/>
</dbReference>
<feature type="domain" description="Carrier" evidence="3">
    <location>
        <begin position="8"/>
        <end position="82"/>
    </location>
</feature>
<dbReference type="Gene3D" id="1.10.1200.10">
    <property type="entry name" value="ACP-like"/>
    <property type="match status" value="1"/>
</dbReference>
<proteinExistence type="predicted"/>
<evidence type="ECO:0000313" key="5">
    <source>
        <dbReference type="Proteomes" id="UP000028725"/>
    </source>
</evidence>
<dbReference type="PROSITE" id="PS50075">
    <property type="entry name" value="CARRIER"/>
    <property type="match status" value="1"/>
</dbReference>
<evidence type="ECO:0000313" key="4">
    <source>
        <dbReference type="EMBL" id="KFE69506.1"/>
    </source>
</evidence>
<reference evidence="4 5" key="1">
    <citation type="submission" date="2014-04" db="EMBL/GenBank/DDBJ databases">
        <title>Genome assembly of Hyalangium minutum DSM 14724.</title>
        <authorList>
            <person name="Sharma G."/>
            <person name="Subramanian S."/>
        </authorList>
    </citation>
    <scope>NUCLEOTIDE SEQUENCE [LARGE SCALE GENOMIC DNA]</scope>
    <source>
        <strain evidence="4 5">DSM 14724</strain>
    </source>
</reference>
<dbReference type="EMBL" id="JMCB01000004">
    <property type="protein sequence ID" value="KFE69506.1"/>
    <property type="molecule type" value="Genomic_DNA"/>
</dbReference>
<keyword evidence="2" id="KW-0597">Phosphoprotein</keyword>
<evidence type="ECO:0000256" key="2">
    <source>
        <dbReference type="ARBA" id="ARBA00022553"/>
    </source>
</evidence>
<dbReference type="SMART" id="SM00823">
    <property type="entry name" value="PKS_PP"/>
    <property type="match status" value="1"/>
</dbReference>
<dbReference type="InterPro" id="IPR036736">
    <property type="entry name" value="ACP-like_sf"/>
</dbReference>
<dbReference type="AlphaFoldDB" id="A0A085WP93"/>
<dbReference type="Proteomes" id="UP000028725">
    <property type="component" value="Unassembled WGS sequence"/>
</dbReference>
<keyword evidence="5" id="KW-1185">Reference proteome</keyword>
<accession>A0A085WP93</accession>
<organism evidence="4 5">
    <name type="scientific">Hyalangium minutum</name>
    <dbReference type="NCBI Taxonomy" id="394096"/>
    <lineage>
        <taxon>Bacteria</taxon>
        <taxon>Pseudomonadati</taxon>
        <taxon>Myxococcota</taxon>
        <taxon>Myxococcia</taxon>
        <taxon>Myxococcales</taxon>
        <taxon>Cystobacterineae</taxon>
        <taxon>Archangiaceae</taxon>
        <taxon>Hyalangium</taxon>
    </lineage>
</organism>
<dbReference type="STRING" id="394096.DB31_6481"/>
<gene>
    <name evidence="4" type="ORF">DB31_6481</name>
</gene>
<comment type="caution">
    <text evidence="4">The sequence shown here is derived from an EMBL/GenBank/DDBJ whole genome shotgun (WGS) entry which is preliminary data.</text>
</comment>
<name>A0A085WP93_9BACT</name>
<dbReference type="PROSITE" id="PS00012">
    <property type="entry name" value="PHOSPHOPANTETHEINE"/>
    <property type="match status" value="1"/>
</dbReference>